<dbReference type="Proteomes" id="UP001165405">
    <property type="component" value="Unassembled WGS sequence"/>
</dbReference>
<proteinExistence type="predicted"/>
<evidence type="ECO:0000256" key="1">
    <source>
        <dbReference type="SAM" id="Phobius"/>
    </source>
</evidence>
<evidence type="ECO:0000313" key="2">
    <source>
        <dbReference type="EMBL" id="MCF4120845.1"/>
    </source>
</evidence>
<feature type="transmembrane region" description="Helical" evidence="1">
    <location>
        <begin position="54"/>
        <end position="72"/>
    </location>
</feature>
<feature type="transmembrane region" description="Helical" evidence="1">
    <location>
        <begin position="101"/>
        <end position="119"/>
    </location>
</feature>
<reference evidence="2" key="1">
    <citation type="submission" date="2022-01" db="EMBL/GenBank/DDBJ databases">
        <title>Antribacter sp. nov., isolated from Guizhou of China.</title>
        <authorList>
            <person name="Chengliang C."/>
            <person name="Ya Z."/>
        </authorList>
    </citation>
    <scope>NUCLEOTIDE SEQUENCE</scope>
    <source>
        <strain evidence="2">KLBMP 9083</strain>
    </source>
</reference>
<organism evidence="2 3">
    <name type="scientific">Antribacter soli</name>
    <dbReference type="NCBI Taxonomy" id="2910976"/>
    <lineage>
        <taxon>Bacteria</taxon>
        <taxon>Bacillati</taxon>
        <taxon>Actinomycetota</taxon>
        <taxon>Actinomycetes</taxon>
        <taxon>Micrococcales</taxon>
        <taxon>Promicromonosporaceae</taxon>
        <taxon>Antribacter</taxon>
    </lineage>
</organism>
<feature type="transmembrane region" description="Helical" evidence="1">
    <location>
        <begin position="163"/>
        <end position="181"/>
    </location>
</feature>
<keyword evidence="3" id="KW-1185">Reference proteome</keyword>
<gene>
    <name evidence="2" type="ORF">L1785_07620</name>
</gene>
<sequence>MSRPLTGRTRLADRPLPRVTVETGPTVPGWALRVALGAAAALLLAGAGARTEELSTLLVVPVSLALVTLLVVRPRPAVVGVVLVASGVLLLGSSLAPFDPWALVLAPLAYLVTRLAWWADHVTSSAHAERAALAAWWRRDAVVVAGTLGLGAIALVASGASVAVGVLVGGIALVLLASLVLQGQDGRV</sequence>
<accession>A0AA41QDM0</accession>
<dbReference type="AlphaFoldDB" id="A0AA41QDM0"/>
<comment type="caution">
    <text evidence="2">The sequence shown here is derived from an EMBL/GenBank/DDBJ whole genome shotgun (WGS) entry which is preliminary data.</text>
</comment>
<dbReference type="EMBL" id="JAKGSG010000025">
    <property type="protein sequence ID" value="MCF4120845.1"/>
    <property type="molecule type" value="Genomic_DNA"/>
</dbReference>
<keyword evidence="1" id="KW-1133">Transmembrane helix</keyword>
<dbReference type="RefSeq" id="WP_236088616.1">
    <property type="nucleotide sequence ID" value="NZ_JAKGSG010000025.1"/>
</dbReference>
<feature type="transmembrane region" description="Helical" evidence="1">
    <location>
        <begin position="77"/>
        <end position="95"/>
    </location>
</feature>
<protein>
    <submittedName>
        <fullName evidence="2">Uncharacterized protein</fullName>
    </submittedName>
</protein>
<keyword evidence="1" id="KW-0812">Transmembrane</keyword>
<evidence type="ECO:0000313" key="3">
    <source>
        <dbReference type="Proteomes" id="UP001165405"/>
    </source>
</evidence>
<name>A0AA41QDM0_9MICO</name>
<feature type="transmembrane region" description="Helical" evidence="1">
    <location>
        <begin position="140"/>
        <end position="157"/>
    </location>
</feature>
<keyword evidence="1" id="KW-0472">Membrane</keyword>
<feature type="transmembrane region" description="Helical" evidence="1">
    <location>
        <begin position="30"/>
        <end position="48"/>
    </location>
</feature>